<reference evidence="1 2" key="1">
    <citation type="submission" date="2020-10" db="EMBL/GenBank/DDBJ databases">
        <title>Wide distribution of Phycisphaera-like planctomycetes from WD2101 soil group in peatlands and genome analysis of the first cultivated representative.</title>
        <authorList>
            <person name="Dedysh S.N."/>
            <person name="Beletsky A.V."/>
            <person name="Ivanova A."/>
            <person name="Kulichevskaya I.S."/>
            <person name="Suzina N.E."/>
            <person name="Philippov D.A."/>
            <person name="Rakitin A.L."/>
            <person name="Mardanov A.V."/>
            <person name="Ravin N.V."/>
        </authorList>
    </citation>
    <scope>NUCLEOTIDE SEQUENCE [LARGE SCALE GENOMIC DNA]</scope>
    <source>
        <strain evidence="1 2">M1803</strain>
    </source>
</reference>
<name>A0A7M2X298_9BACT</name>
<accession>A0A7M2X298</accession>
<protein>
    <submittedName>
        <fullName evidence="1">Uncharacterized protein</fullName>
    </submittedName>
</protein>
<proteinExistence type="predicted"/>
<keyword evidence="2" id="KW-1185">Reference proteome</keyword>
<dbReference type="Proteomes" id="UP000593765">
    <property type="component" value="Chromosome"/>
</dbReference>
<dbReference type="AlphaFoldDB" id="A0A7M2X298"/>
<organism evidence="1 2">
    <name type="scientific">Humisphaera borealis</name>
    <dbReference type="NCBI Taxonomy" id="2807512"/>
    <lineage>
        <taxon>Bacteria</taxon>
        <taxon>Pseudomonadati</taxon>
        <taxon>Planctomycetota</taxon>
        <taxon>Phycisphaerae</taxon>
        <taxon>Tepidisphaerales</taxon>
        <taxon>Tepidisphaeraceae</taxon>
        <taxon>Humisphaera</taxon>
    </lineage>
</organism>
<sequence>MIPQPPQIRRPPLRWRTSPRTAARPFVDLLNGPIKFRDGKILFTETGKIVMGDCTSAVCFGCAGRVPKSLVATVAGVDLATTCTDCAPFVSGESARIVSGTVNGTYNLARNDAAGGYCGWSANIDGIVQQRRAGTTCSGILVYEVTQFWIYVNHLSAGSPGFPGTPVATISKRGDTGGAAGESVLFNGTLAETDDCESGWVFSAENTVLNPCLNNYGFGGSPGANGTITITPVF</sequence>
<dbReference type="KEGG" id="hbs:IPV69_05840"/>
<dbReference type="RefSeq" id="WP_206293984.1">
    <property type="nucleotide sequence ID" value="NZ_CP063458.1"/>
</dbReference>
<dbReference type="EMBL" id="CP063458">
    <property type="protein sequence ID" value="QOV90880.1"/>
    <property type="molecule type" value="Genomic_DNA"/>
</dbReference>
<evidence type="ECO:0000313" key="2">
    <source>
        <dbReference type="Proteomes" id="UP000593765"/>
    </source>
</evidence>
<evidence type="ECO:0000313" key="1">
    <source>
        <dbReference type="EMBL" id="QOV90880.1"/>
    </source>
</evidence>
<gene>
    <name evidence="1" type="ORF">IPV69_05840</name>
</gene>